<keyword evidence="7" id="KW-0325">Glycoprotein</keyword>
<name>A0A7R8V2H8_HERIL</name>
<evidence type="ECO:0000256" key="8">
    <source>
        <dbReference type="ARBA" id="ARBA00023319"/>
    </source>
</evidence>
<dbReference type="InterPro" id="IPR003599">
    <property type="entry name" value="Ig_sub"/>
</dbReference>
<dbReference type="GO" id="GO:0043005">
    <property type="term" value="C:neuron projection"/>
    <property type="evidence" value="ECO:0007669"/>
    <property type="project" value="TreeGrafter"/>
</dbReference>
<reference evidence="10 11" key="1">
    <citation type="submission" date="2020-11" db="EMBL/GenBank/DDBJ databases">
        <authorList>
            <person name="Wallbank WR R."/>
            <person name="Pardo Diaz C."/>
            <person name="Kozak K."/>
            <person name="Martin S."/>
            <person name="Jiggins C."/>
            <person name="Moest M."/>
            <person name="Warren A I."/>
            <person name="Generalovic N T."/>
            <person name="Byers J.R.P. K."/>
            <person name="Montejo-Kovacevich G."/>
            <person name="Yen C E."/>
        </authorList>
    </citation>
    <scope>NUCLEOTIDE SEQUENCE [LARGE SCALE GENOMIC DNA]</scope>
</reference>
<feature type="domain" description="Ig-like" evidence="9">
    <location>
        <begin position="10"/>
        <end position="105"/>
    </location>
</feature>
<comment type="subcellular location">
    <subcellularLocation>
        <location evidence="1">Cell membrane</location>
    </subcellularLocation>
</comment>
<dbReference type="InterPro" id="IPR036179">
    <property type="entry name" value="Ig-like_dom_sf"/>
</dbReference>
<proteinExistence type="predicted"/>
<dbReference type="EMBL" id="LR899013">
    <property type="protein sequence ID" value="CAD7091655.1"/>
    <property type="molecule type" value="Genomic_DNA"/>
</dbReference>
<dbReference type="InterPro" id="IPR013783">
    <property type="entry name" value="Ig-like_fold"/>
</dbReference>
<accession>A0A7R8V2H8</accession>
<keyword evidence="8" id="KW-0393">Immunoglobulin domain</keyword>
<dbReference type="InterPro" id="IPR051170">
    <property type="entry name" value="Neural/epithelial_adhesion"/>
</dbReference>
<sequence>IGYLDVVIPPDFVAEDTSSDVIVPEGSSVKLTCRARGYPEPVVTWRREDGEEIVLKHNASSKTAALSFRGQVLHLSKISRSEMGSYLCIASNGVPPSVSKRISLSIHCE</sequence>
<dbReference type="InterPro" id="IPR003598">
    <property type="entry name" value="Ig_sub2"/>
</dbReference>
<dbReference type="FunFam" id="2.60.40.10:FF:000328">
    <property type="entry name" value="CLUMA_CG000981, isoform A"/>
    <property type="match status" value="1"/>
</dbReference>
<evidence type="ECO:0000256" key="7">
    <source>
        <dbReference type="ARBA" id="ARBA00023180"/>
    </source>
</evidence>
<evidence type="ECO:0000256" key="3">
    <source>
        <dbReference type="ARBA" id="ARBA00022729"/>
    </source>
</evidence>
<dbReference type="InParanoid" id="A0A7R8V2H8"/>
<dbReference type="Pfam" id="PF13927">
    <property type="entry name" value="Ig_3"/>
    <property type="match status" value="1"/>
</dbReference>
<evidence type="ECO:0000256" key="4">
    <source>
        <dbReference type="ARBA" id="ARBA00022737"/>
    </source>
</evidence>
<dbReference type="SMART" id="SM00409">
    <property type="entry name" value="IG"/>
    <property type="match status" value="1"/>
</dbReference>
<evidence type="ECO:0000256" key="2">
    <source>
        <dbReference type="ARBA" id="ARBA00022475"/>
    </source>
</evidence>
<feature type="non-terminal residue" evidence="10">
    <location>
        <position position="1"/>
    </location>
</feature>
<evidence type="ECO:0000256" key="1">
    <source>
        <dbReference type="ARBA" id="ARBA00004236"/>
    </source>
</evidence>
<dbReference type="InterPro" id="IPR007110">
    <property type="entry name" value="Ig-like_dom"/>
</dbReference>
<dbReference type="SMART" id="SM00408">
    <property type="entry name" value="IGc2"/>
    <property type="match status" value="1"/>
</dbReference>
<keyword evidence="4" id="KW-0677">Repeat</keyword>
<dbReference type="OrthoDB" id="10012075at2759"/>
<dbReference type="AlphaFoldDB" id="A0A7R8V2H8"/>
<organism evidence="10 11">
    <name type="scientific">Hermetia illucens</name>
    <name type="common">Black soldier fly</name>
    <dbReference type="NCBI Taxonomy" id="343691"/>
    <lineage>
        <taxon>Eukaryota</taxon>
        <taxon>Metazoa</taxon>
        <taxon>Ecdysozoa</taxon>
        <taxon>Arthropoda</taxon>
        <taxon>Hexapoda</taxon>
        <taxon>Insecta</taxon>
        <taxon>Pterygota</taxon>
        <taxon>Neoptera</taxon>
        <taxon>Endopterygota</taxon>
        <taxon>Diptera</taxon>
        <taxon>Brachycera</taxon>
        <taxon>Stratiomyomorpha</taxon>
        <taxon>Stratiomyidae</taxon>
        <taxon>Hermetiinae</taxon>
        <taxon>Hermetia</taxon>
    </lineage>
</organism>
<evidence type="ECO:0000313" key="10">
    <source>
        <dbReference type="EMBL" id="CAD7091655.1"/>
    </source>
</evidence>
<dbReference type="SUPFAM" id="SSF48726">
    <property type="entry name" value="Immunoglobulin"/>
    <property type="match status" value="1"/>
</dbReference>
<dbReference type="Proteomes" id="UP000594454">
    <property type="component" value="Chromosome 5"/>
</dbReference>
<dbReference type="PANTHER" id="PTHR12231">
    <property type="entry name" value="CTX-RELATED TYPE I TRANSMEMBRANE PROTEIN"/>
    <property type="match status" value="1"/>
</dbReference>
<keyword evidence="11" id="KW-1185">Reference proteome</keyword>
<dbReference type="GO" id="GO:0005886">
    <property type="term" value="C:plasma membrane"/>
    <property type="evidence" value="ECO:0007669"/>
    <property type="project" value="UniProtKB-SubCell"/>
</dbReference>
<keyword evidence="6" id="KW-1015">Disulfide bond</keyword>
<dbReference type="PANTHER" id="PTHR12231:SF255">
    <property type="entry name" value="DPR-INTERACTING PROTEIN ALPHA, ISOFORM A"/>
    <property type="match status" value="1"/>
</dbReference>
<protein>
    <recommendedName>
        <fullName evidence="9">Ig-like domain-containing protein</fullName>
    </recommendedName>
</protein>
<evidence type="ECO:0000259" key="9">
    <source>
        <dbReference type="PROSITE" id="PS50835"/>
    </source>
</evidence>
<gene>
    <name evidence="10" type="ORF">HERILL_LOCUS14067</name>
</gene>
<evidence type="ECO:0000313" key="11">
    <source>
        <dbReference type="Proteomes" id="UP000594454"/>
    </source>
</evidence>
<keyword evidence="5" id="KW-0472">Membrane</keyword>
<keyword evidence="3" id="KW-0732">Signal</keyword>
<dbReference type="PROSITE" id="PS50835">
    <property type="entry name" value="IG_LIKE"/>
    <property type="match status" value="1"/>
</dbReference>
<dbReference type="Gene3D" id="2.60.40.10">
    <property type="entry name" value="Immunoglobulins"/>
    <property type="match status" value="1"/>
</dbReference>
<evidence type="ECO:0000256" key="6">
    <source>
        <dbReference type="ARBA" id="ARBA00023157"/>
    </source>
</evidence>
<evidence type="ECO:0000256" key="5">
    <source>
        <dbReference type="ARBA" id="ARBA00023136"/>
    </source>
</evidence>
<keyword evidence="2" id="KW-1003">Cell membrane</keyword>